<dbReference type="Ensembl" id="ENSOANT00000060230.1">
    <property type="protein sequence ID" value="ENSOANP00000039758.1"/>
    <property type="gene ID" value="ENSOANG00000046137.1"/>
</dbReference>
<evidence type="ECO:0000313" key="2">
    <source>
        <dbReference type="Ensembl" id="ENSOANP00000039758.1"/>
    </source>
</evidence>
<proteinExistence type="predicted"/>
<organism evidence="2 3">
    <name type="scientific">Ornithorhynchus anatinus</name>
    <name type="common">Duckbill platypus</name>
    <dbReference type="NCBI Taxonomy" id="9258"/>
    <lineage>
        <taxon>Eukaryota</taxon>
        <taxon>Metazoa</taxon>
        <taxon>Chordata</taxon>
        <taxon>Craniata</taxon>
        <taxon>Vertebrata</taxon>
        <taxon>Euteleostomi</taxon>
        <taxon>Mammalia</taxon>
        <taxon>Monotremata</taxon>
        <taxon>Ornithorhynchidae</taxon>
        <taxon>Ornithorhynchus</taxon>
    </lineage>
</organism>
<feature type="compositionally biased region" description="Basic residues" evidence="1">
    <location>
        <begin position="1"/>
        <end position="12"/>
    </location>
</feature>
<sequence>QGRGRRVRRGCGRPRAYPQHGHPGGQRVEQHRGHGAAVLRARVGLAVSPVVAEEALHVDGERVRVLEIVCKLPKTMVRNLRLCLLEHI</sequence>
<keyword evidence="3" id="KW-1185">Reference proteome</keyword>
<dbReference type="Bgee" id="ENSOANG00000046137">
    <property type="expression patterns" value="Expressed in cerebellum and 2 other cell types or tissues"/>
</dbReference>
<reference evidence="2" key="3">
    <citation type="submission" date="2025-09" db="UniProtKB">
        <authorList>
            <consortium name="Ensembl"/>
        </authorList>
    </citation>
    <scope>IDENTIFICATION</scope>
    <source>
        <strain evidence="2">Glennie</strain>
    </source>
</reference>
<feature type="region of interest" description="Disordered" evidence="1">
    <location>
        <begin position="1"/>
        <end position="33"/>
    </location>
</feature>
<name>A0A6I8NEV3_ORNAN</name>
<dbReference type="GeneTree" id="ENSGT00620000089388"/>
<evidence type="ECO:0000256" key="1">
    <source>
        <dbReference type="SAM" id="MobiDB-lite"/>
    </source>
</evidence>
<reference evidence="2 3" key="1">
    <citation type="journal article" date="2008" name="Nature">
        <title>Genome analysis of the platypus reveals unique signatures of evolution.</title>
        <authorList>
            <person name="Warren W.C."/>
            <person name="Hillier L.W."/>
            <person name="Marshall Graves J.A."/>
            <person name="Birney E."/>
            <person name="Ponting C.P."/>
            <person name="Grutzner F."/>
            <person name="Belov K."/>
            <person name="Miller W."/>
            <person name="Clarke L."/>
            <person name="Chinwalla A.T."/>
            <person name="Yang S.P."/>
            <person name="Heger A."/>
            <person name="Locke D.P."/>
            <person name="Miethke P."/>
            <person name="Waters P.D."/>
            <person name="Veyrunes F."/>
            <person name="Fulton L."/>
            <person name="Fulton B."/>
            <person name="Graves T."/>
            <person name="Wallis J."/>
            <person name="Puente X.S."/>
            <person name="Lopez-Otin C."/>
            <person name="Ordonez G.R."/>
            <person name="Eichler E.E."/>
            <person name="Chen L."/>
            <person name="Cheng Z."/>
            <person name="Deakin J.E."/>
            <person name="Alsop A."/>
            <person name="Thompson K."/>
            <person name="Kirby P."/>
            <person name="Papenfuss A.T."/>
            <person name="Wakefield M.J."/>
            <person name="Olender T."/>
            <person name="Lancet D."/>
            <person name="Huttley G.A."/>
            <person name="Smit A.F."/>
            <person name="Pask A."/>
            <person name="Temple-Smith P."/>
            <person name="Batzer M.A."/>
            <person name="Walker J.A."/>
            <person name="Konkel M.K."/>
            <person name="Harris R.S."/>
            <person name="Whittington C.M."/>
            <person name="Wong E.S."/>
            <person name="Gemmell N.J."/>
            <person name="Buschiazzo E."/>
            <person name="Vargas Jentzsch I.M."/>
            <person name="Merkel A."/>
            <person name="Schmitz J."/>
            <person name="Zemann A."/>
            <person name="Churakov G."/>
            <person name="Kriegs J.O."/>
            <person name="Brosius J."/>
            <person name="Murchison E.P."/>
            <person name="Sachidanandam R."/>
            <person name="Smith C."/>
            <person name="Hannon G.J."/>
            <person name="Tsend-Ayush E."/>
            <person name="McMillan D."/>
            <person name="Attenborough R."/>
            <person name="Rens W."/>
            <person name="Ferguson-Smith M."/>
            <person name="Lefevre C.M."/>
            <person name="Sharp J.A."/>
            <person name="Nicholas K.R."/>
            <person name="Ray D.A."/>
            <person name="Kube M."/>
            <person name="Reinhardt R."/>
            <person name="Pringle T.H."/>
            <person name="Taylor J."/>
            <person name="Jones R.C."/>
            <person name="Nixon B."/>
            <person name="Dacheux J.L."/>
            <person name="Niwa H."/>
            <person name="Sekita Y."/>
            <person name="Huang X."/>
            <person name="Stark A."/>
            <person name="Kheradpour P."/>
            <person name="Kellis M."/>
            <person name="Flicek P."/>
            <person name="Chen Y."/>
            <person name="Webber C."/>
            <person name="Hardison R."/>
            <person name="Nelson J."/>
            <person name="Hallsworth-Pepin K."/>
            <person name="Delehaunty K."/>
            <person name="Markovic C."/>
            <person name="Minx P."/>
            <person name="Feng Y."/>
            <person name="Kremitzki C."/>
            <person name="Mitreva M."/>
            <person name="Glasscock J."/>
            <person name="Wylie T."/>
            <person name="Wohldmann P."/>
            <person name="Thiru P."/>
            <person name="Nhan M.N."/>
            <person name="Pohl C.S."/>
            <person name="Smith S.M."/>
            <person name="Hou S."/>
            <person name="Nefedov M."/>
            <person name="de Jong P.J."/>
            <person name="Renfree M.B."/>
            <person name="Mardis E.R."/>
            <person name="Wilson R.K."/>
        </authorList>
    </citation>
    <scope>NUCLEOTIDE SEQUENCE [LARGE SCALE GENOMIC DNA]</scope>
    <source>
        <strain evidence="2 3">Glennie</strain>
    </source>
</reference>
<reference evidence="2" key="2">
    <citation type="submission" date="2025-08" db="UniProtKB">
        <authorList>
            <consortium name="Ensembl"/>
        </authorList>
    </citation>
    <scope>IDENTIFICATION</scope>
    <source>
        <strain evidence="2">Glennie</strain>
    </source>
</reference>
<dbReference type="Proteomes" id="UP000002279">
    <property type="component" value="Chromosome 4"/>
</dbReference>
<accession>A0A6I8NEV3</accession>
<evidence type="ECO:0000313" key="3">
    <source>
        <dbReference type="Proteomes" id="UP000002279"/>
    </source>
</evidence>
<protein>
    <submittedName>
        <fullName evidence="2">Uncharacterized protein</fullName>
    </submittedName>
</protein>
<dbReference type="AlphaFoldDB" id="A0A6I8NEV3"/>